<dbReference type="EMBL" id="UZAF01020159">
    <property type="protein sequence ID" value="VDO67044.1"/>
    <property type="molecule type" value="Genomic_DNA"/>
</dbReference>
<accession>A0A158QRN6</accession>
<name>A0A158QRN6_HAEPC</name>
<protein>
    <submittedName>
        <fullName evidence="4">REJ domain-containing protein</fullName>
    </submittedName>
</protein>
<reference evidence="4" key="1">
    <citation type="submission" date="2016-04" db="UniProtKB">
        <authorList>
            <consortium name="WormBaseParasite"/>
        </authorList>
    </citation>
    <scope>IDENTIFICATION</scope>
</reference>
<organism evidence="4">
    <name type="scientific">Haemonchus placei</name>
    <name type="common">Barber's pole worm</name>
    <dbReference type="NCBI Taxonomy" id="6290"/>
    <lineage>
        <taxon>Eukaryota</taxon>
        <taxon>Metazoa</taxon>
        <taxon>Ecdysozoa</taxon>
        <taxon>Nematoda</taxon>
        <taxon>Chromadorea</taxon>
        <taxon>Rhabditida</taxon>
        <taxon>Rhabditina</taxon>
        <taxon>Rhabditomorpha</taxon>
        <taxon>Strongyloidea</taxon>
        <taxon>Trichostrongylidae</taxon>
        <taxon>Haemonchus</taxon>
    </lineage>
</organism>
<proteinExistence type="predicted"/>
<feature type="transmembrane region" description="Helical" evidence="1">
    <location>
        <begin position="119"/>
        <end position="138"/>
    </location>
</feature>
<keyword evidence="1" id="KW-1133">Transmembrane helix</keyword>
<evidence type="ECO:0000313" key="4">
    <source>
        <dbReference type="WBParaSite" id="HPLM_0001781701-mRNA-1"/>
    </source>
</evidence>
<evidence type="ECO:0000256" key="1">
    <source>
        <dbReference type="SAM" id="Phobius"/>
    </source>
</evidence>
<evidence type="ECO:0000313" key="2">
    <source>
        <dbReference type="EMBL" id="VDO67044.1"/>
    </source>
</evidence>
<keyword evidence="1" id="KW-0472">Membrane</keyword>
<evidence type="ECO:0000313" key="3">
    <source>
        <dbReference type="Proteomes" id="UP000268014"/>
    </source>
</evidence>
<dbReference type="AlphaFoldDB" id="A0A158QRN6"/>
<reference evidence="2 3" key="2">
    <citation type="submission" date="2018-11" db="EMBL/GenBank/DDBJ databases">
        <authorList>
            <consortium name="Pathogen Informatics"/>
        </authorList>
    </citation>
    <scope>NUCLEOTIDE SEQUENCE [LARGE SCALE GENOMIC DNA]</scope>
    <source>
        <strain evidence="2 3">MHpl1</strain>
    </source>
</reference>
<sequence>MESAETSSTFFSNSSTLSFKLDFNSALSVFSIIIFSRSLVPTRSSSSFSRSRADDSFFFTEFRLSSSFFRSFHFEISASELFCPSPALFLRSSSVAFCSSTVFRSVLFSFRIFSRSNRIFNIVCSSGSFIFAAALASISTKASSRIFSHVRSNSLLFAVSRCSFP</sequence>
<keyword evidence="3" id="KW-1185">Reference proteome</keyword>
<dbReference type="Proteomes" id="UP000268014">
    <property type="component" value="Unassembled WGS sequence"/>
</dbReference>
<dbReference type="WBParaSite" id="HPLM_0001781701-mRNA-1">
    <property type="protein sequence ID" value="HPLM_0001781701-mRNA-1"/>
    <property type="gene ID" value="HPLM_0001781701"/>
</dbReference>
<gene>
    <name evidence="2" type="ORF">HPLM_LOCUS17809</name>
</gene>
<keyword evidence="1" id="KW-0812">Transmembrane</keyword>